<feature type="chain" id="PRO_5010352350" description="Dickkopf N-terminal cysteine-rich domain-containing protein" evidence="1">
    <location>
        <begin position="22"/>
        <end position="305"/>
    </location>
</feature>
<name>A0A1R2AQ82_9CILI</name>
<dbReference type="AlphaFoldDB" id="A0A1R2AQ82"/>
<proteinExistence type="predicted"/>
<protein>
    <recommendedName>
        <fullName evidence="4">Dickkopf N-terminal cysteine-rich domain-containing protein</fullName>
    </recommendedName>
</protein>
<accession>A0A1R2AQ82</accession>
<sequence length="305" mass="34268">MFLLLLVTIIASGLQKKQLLGKEFISLSDKTNFSNQQICPVFSNENLNTNQCLLVNSTNIVFSSCPIDKYCNWNVTNPQNTWCEDNTKVSSLKCPKYVRQDEECNEKIHCKSGLYCAYVNETSTIGWCEERKLVKCTHLHECDLGSVCNQGNCIAQLSLPQGSSADTRLACESGLIQNGTCQAILESTGGALPKACNSSIDCVGSDNITSTKCICVPNKGSFCQLHPSDSLIKSFLQASFEDRQVEARWLFKRIFNYPIYEFENEYEDYIKKAVDYQNYIQVKELKETCFGTILKSLVLLLLVNI</sequence>
<gene>
    <name evidence="2" type="ORF">SteCoe_36372</name>
</gene>
<dbReference type="EMBL" id="MPUH01001654">
    <property type="protein sequence ID" value="OMJ66703.1"/>
    <property type="molecule type" value="Genomic_DNA"/>
</dbReference>
<evidence type="ECO:0000313" key="2">
    <source>
        <dbReference type="EMBL" id="OMJ66703.1"/>
    </source>
</evidence>
<organism evidence="2 3">
    <name type="scientific">Stentor coeruleus</name>
    <dbReference type="NCBI Taxonomy" id="5963"/>
    <lineage>
        <taxon>Eukaryota</taxon>
        <taxon>Sar</taxon>
        <taxon>Alveolata</taxon>
        <taxon>Ciliophora</taxon>
        <taxon>Postciliodesmatophora</taxon>
        <taxon>Heterotrichea</taxon>
        <taxon>Heterotrichida</taxon>
        <taxon>Stentoridae</taxon>
        <taxon>Stentor</taxon>
    </lineage>
</organism>
<evidence type="ECO:0008006" key="4">
    <source>
        <dbReference type="Google" id="ProtNLM"/>
    </source>
</evidence>
<dbReference type="OrthoDB" id="326105at2759"/>
<keyword evidence="1" id="KW-0732">Signal</keyword>
<evidence type="ECO:0000313" key="3">
    <source>
        <dbReference type="Proteomes" id="UP000187209"/>
    </source>
</evidence>
<evidence type="ECO:0000256" key="1">
    <source>
        <dbReference type="SAM" id="SignalP"/>
    </source>
</evidence>
<comment type="caution">
    <text evidence="2">The sequence shown here is derived from an EMBL/GenBank/DDBJ whole genome shotgun (WGS) entry which is preliminary data.</text>
</comment>
<reference evidence="2 3" key="1">
    <citation type="submission" date="2016-11" db="EMBL/GenBank/DDBJ databases">
        <title>The macronuclear genome of Stentor coeruleus: a giant cell with tiny introns.</title>
        <authorList>
            <person name="Slabodnick M."/>
            <person name="Ruby J.G."/>
            <person name="Reiff S.B."/>
            <person name="Swart E.C."/>
            <person name="Gosai S."/>
            <person name="Prabakaran S."/>
            <person name="Witkowska E."/>
            <person name="Larue G.E."/>
            <person name="Fisher S."/>
            <person name="Freeman R.M."/>
            <person name="Gunawardena J."/>
            <person name="Chu W."/>
            <person name="Stover N.A."/>
            <person name="Gregory B.D."/>
            <person name="Nowacki M."/>
            <person name="Derisi J."/>
            <person name="Roy S.W."/>
            <person name="Marshall W.F."/>
            <person name="Sood P."/>
        </authorList>
    </citation>
    <scope>NUCLEOTIDE SEQUENCE [LARGE SCALE GENOMIC DNA]</scope>
    <source>
        <strain evidence="2">WM001</strain>
    </source>
</reference>
<feature type="signal peptide" evidence="1">
    <location>
        <begin position="1"/>
        <end position="21"/>
    </location>
</feature>
<keyword evidence="3" id="KW-1185">Reference proteome</keyword>
<dbReference type="Proteomes" id="UP000187209">
    <property type="component" value="Unassembled WGS sequence"/>
</dbReference>